<gene>
    <name evidence="1" type="ORF">CYLTODRAFT_129509</name>
</gene>
<evidence type="ECO:0000313" key="1">
    <source>
        <dbReference type="EMBL" id="KIY63675.1"/>
    </source>
</evidence>
<dbReference type="AlphaFoldDB" id="A0A0D7B0H0"/>
<dbReference type="Proteomes" id="UP000054007">
    <property type="component" value="Unassembled WGS sequence"/>
</dbReference>
<evidence type="ECO:0000313" key="2">
    <source>
        <dbReference type="Proteomes" id="UP000054007"/>
    </source>
</evidence>
<organism evidence="1 2">
    <name type="scientific">Cylindrobasidium torrendii FP15055 ss-10</name>
    <dbReference type="NCBI Taxonomy" id="1314674"/>
    <lineage>
        <taxon>Eukaryota</taxon>
        <taxon>Fungi</taxon>
        <taxon>Dikarya</taxon>
        <taxon>Basidiomycota</taxon>
        <taxon>Agaricomycotina</taxon>
        <taxon>Agaricomycetes</taxon>
        <taxon>Agaricomycetidae</taxon>
        <taxon>Agaricales</taxon>
        <taxon>Marasmiineae</taxon>
        <taxon>Physalacriaceae</taxon>
        <taxon>Cylindrobasidium</taxon>
    </lineage>
</organism>
<protein>
    <submittedName>
        <fullName evidence="1">Uncharacterized protein</fullName>
    </submittedName>
</protein>
<accession>A0A0D7B0H0</accession>
<sequence length="130" mass="14693">MSGRLLFQDVDGIVLFSSNPPRSFSNGTLGLRSTKRSVLRRPLQSVQILRPSRSFTQNNSLMGLVAVHCSITRLLTRTAARQPRRDEVKAGIQFVREFLADITRELWGHAAQDWAYPVIGHVSATLYLHY</sequence>
<keyword evidence="2" id="KW-1185">Reference proteome</keyword>
<dbReference type="EMBL" id="KN880680">
    <property type="protein sequence ID" value="KIY63675.1"/>
    <property type="molecule type" value="Genomic_DNA"/>
</dbReference>
<reference evidence="1 2" key="1">
    <citation type="journal article" date="2015" name="Fungal Genet. Biol.">
        <title>Evolution of novel wood decay mechanisms in Agaricales revealed by the genome sequences of Fistulina hepatica and Cylindrobasidium torrendii.</title>
        <authorList>
            <person name="Floudas D."/>
            <person name="Held B.W."/>
            <person name="Riley R."/>
            <person name="Nagy L.G."/>
            <person name="Koehler G."/>
            <person name="Ransdell A.S."/>
            <person name="Younus H."/>
            <person name="Chow J."/>
            <person name="Chiniquy J."/>
            <person name="Lipzen A."/>
            <person name="Tritt A."/>
            <person name="Sun H."/>
            <person name="Haridas S."/>
            <person name="LaButti K."/>
            <person name="Ohm R.A."/>
            <person name="Kues U."/>
            <person name="Blanchette R.A."/>
            <person name="Grigoriev I.V."/>
            <person name="Minto R.E."/>
            <person name="Hibbett D.S."/>
        </authorList>
    </citation>
    <scope>NUCLEOTIDE SEQUENCE [LARGE SCALE GENOMIC DNA]</scope>
    <source>
        <strain evidence="1 2">FP15055 ss-10</strain>
    </source>
</reference>
<proteinExistence type="predicted"/>
<name>A0A0D7B0H0_9AGAR</name>